<comment type="caution">
    <text evidence="4">The sequence shown here is derived from an EMBL/GenBank/DDBJ whole genome shotgun (WGS) entry which is preliminary data.</text>
</comment>
<dbReference type="Pfam" id="PF01557">
    <property type="entry name" value="FAA_hydrolase"/>
    <property type="match status" value="1"/>
</dbReference>
<dbReference type="InterPro" id="IPR011234">
    <property type="entry name" value="Fumarylacetoacetase-like_C"/>
</dbReference>
<proteinExistence type="inferred from homology"/>
<name>A0A9P8VXW7_9HYPO</name>
<keyword evidence="4" id="KW-0378">Hydrolase</keyword>
<evidence type="ECO:0000313" key="5">
    <source>
        <dbReference type="Proteomes" id="UP000777438"/>
    </source>
</evidence>
<organism evidence="4 5">
    <name type="scientific">Thelonectria olida</name>
    <dbReference type="NCBI Taxonomy" id="1576542"/>
    <lineage>
        <taxon>Eukaryota</taxon>
        <taxon>Fungi</taxon>
        <taxon>Dikarya</taxon>
        <taxon>Ascomycota</taxon>
        <taxon>Pezizomycotina</taxon>
        <taxon>Sordariomycetes</taxon>
        <taxon>Hypocreomycetidae</taxon>
        <taxon>Hypocreales</taxon>
        <taxon>Nectriaceae</taxon>
        <taxon>Thelonectria</taxon>
    </lineage>
</organism>
<evidence type="ECO:0000259" key="3">
    <source>
        <dbReference type="Pfam" id="PF01557"/>
    </source>
</evidence>
<keyword evidence="2" id="KW-0479">Metal-binding</keyword>
<dbReference type="SUPFAM" id="SSF56529">
    <property type="entry name" value="FAH"/>
    <property type="match status" value="1"/>
</dbReference>
<dbReference type="GO" id="GO:0006107">
    <property type="term" value="P:oxaloacetate metabolic process"/>
    <property type="evidence" value="ECO:0007669"/>
    <property type="project" value="UniProtKB-ARBA"/>
</dbReference>
<sequence length="289" mass="32188">MASFTSIFRFCGTDGGVYYGEAGEAIDHSKDTLIGRWVPIFKGECPWDEDLTLTEEQKQVSEVLCPLPRTPLFLCVGLNYKQHAEEAKVSPALHYTYGEYPTIFTKPPDALAGPYEDIWVHPSCQSMDYEAELGVVIGKDCKNLSQSADVSDYILGYVAGNDVSSRWWQTPERCNNQHGSAKQFDKFAPVGPVITSTSAIPDPKILRMECFVNGQKRQSTLIEDQIFDIPKILEHLTRGTTVRKGTVILTGTPSGVAAFMKPPQWLQDGDVVEVSIDKIGRISNRMKFE</sequence>
<evidence type="ECO:0000313" key="4">
    <source>
        <dbReference type="EMBL" id="KAH6879565.1"/>
    </source>
</evidence>
<accession>A0A9P8VXW7</accession>
<evidence type="ECO:0000256" key="2">
    <source>
        <dbReference type="ARBA" id="ARBA00022723"/>
    </source>
</evidence>
<protein>
    <submittedName>
        <fullName evidence="4">Fumarylacetoacetate hydrolase family protein</fullName>
    </submittedName>
</protein>
<dbReference type="Gene3D" id="3.90.850.10">
    <property type="entry name" value="Fumarylacetoacetase-like, C-terminal domain"/>
    <property type="match status" value="1"/>
</dbReference>
<dbReference type="Proteomes" id="UP000777438">
    <property type="component" value="Unassembled WGS sequence"/>
</dbReference>
<feature type="domain" description="Fumarylacetoacetase-like C-terminal" evidence="3">
    <location>
        <begin position="74"/>
        <end position="286"/>
    </location>
</feature>
<comment type="similarity">
    <text evidence="1">Belongs to the FAH family.</text>
</comment>
<reference evidence="4 5" key="1">
    <citation type="journal article" date="2021" name="Nat. Commun.">
        <title>Genetic determinants of endophytism in the Arabidopsis root mycobiome.</title>
        <authorList>
            <person name="Mesny F."/>
            <person name="Miyauchi S."/>
            <person name="Thiergart T."/>
            <person name="Pickel B."/>
            <person name="Atanasova L."/>
            <person name="Karlsson M."/>
            <person name="Huettel B."/>
            <person name="Barry K.W."/>
            <person name="Haridas S."/>
            <person name="Chen C."/>
            <person name="Bauer D."/>
            <person name="Andreopoulos W."/>
            <person name="Pangilinan J."/>
            <person name="LaButti K."/>
            <person name="Riley R."/>
            <person name="Lipzen A."/>
            <person name="Clum A."/>
            <person name="Drula E."/>
            <person name="Henrissat B."/>
            <person name="Kohler A."/>
            <person name="Grigoriev I.V."/>
            <person name="Martin F.M."/>
            <person name="Hacquard S."/>
        </authorList>
    </citation>
    <scope>NUCLEOTIDE SEQUENCE [LARGE SCALE GENOMIC DNA]</scope>
    <source>
        <strain evidence="4 5">MPI-CAGE-CH-0241</strain>
    </source>
</reference>
<dbReference type="OrthoDB" id="411064at2759"/>
<keyword evidence="5" id="KW-1185">Reference proteome</keyword>
<dbReference type="GO" id="GO:0018773">
    <property type="term" value="F:acetylpyruvate hydrolase activity"/>
    <property type="evidence" value="ECO:0007669"/>
    <property type="project" value="TreeGrafter"/>
</dbReference>
<gene>
    <name evidence="4" type="ORF">B0T10DRAFT_413016</name>
</gene>
<dbReference type="GO" id="GO:0050163">
    <property type="term" value="F:oxaloacetate tautomerase activity"/>
    <property type="evidence" value="ECO:0007669"/>
    <property type="project" value="UniProtKB-ARBA"/>
</dbReference>
<dbReference type="AlphaFoldDB" id="A0A9P8VXW7"/>
<dbReference type="EMBL" id="JAGPYM010000029">
    <property type="protein sequence ID" value="KAH6879565.1"/>
    <property type="molecule type" value="Genomic_DNA"/>
</dbReference>
<dbReference type="InterPro" id="IPR036663">
    <property type="entry name" value="Fumarylacetoacetase_C_sf"/>
</dbReference>
<evidence type="ECO:0000256" key="1">
    <source>
        <dbReference type="ARBA" id="ARBA00010211"/>
    </source>
</evidence>
<dbReference type="PANTHER" id="PTHR11820">
    <property type="entry name" value="ACYLPYRUVASE"/>
    <property type="match status" value="1"/>
</dbReference>
<dbReference type="FunFam" id="3.90.850.10:FF:000002">
    <property type="entry name" value="2-hydroxyhepta-2,4-diene-1,7-dioate isomerase"/>
    <property type="match status" value="1"/>
</dbReference>
<dbReference type="PANTHER" id="PTHR11820:SF7">
    <property type="entry name" value="ACYLPYRUVASE FAHD1, MITOCHONDRIAL"/>
    <property type="match status" value="1"/>
</dbReference>
<dbReference type="GO" id="GO:0046872">
    <property type="term" value="F:metal ion binding"/>
    <property type="evidence" value="ECO:0007669"/>
    <property type="project" value="UniProtKB-KW"/>
</dbReference>